<dbReference type="EMBL" id="JARJCW010000122">
    <property type="protein sequence ID" value="KAJ7192279.1"/>
    <property type="molecule type" value="Genomic_DNA"/>
</dbReference>
<comment type="caution">
    <text evidence="2">The sequence shown here is derived from an EMBL/GenBank/DDBJ whole genome shotgun (WGS) entry which is preliminary data.</text>
</comment>
<feature type="compositionally biased region" description="Acidic residues" evidence="1">
    <location>
        <begin position="372"/>
        <end position="381"/>
    </location>
</feature>
<name>A0AAD6UUA7_9AGAR</name>
<feature type="compositionally biased region" description="Basic and acidic residues" evidence="1">
    <location>
        <begin position="235"/>
        <end position="250"/>
    </location>
</feature>
<feature type="compositionally biased region" description="Basic and acidic residues" evidence="1">
    <location>
        <begin position="314"/>
        <end position="332"/>
    </location>
</feature>
<evidence type="ECO:0000256" key="1">
    <source>
        <dbReference type="SAM" id="MobiDB-lite"/>
    </source>
</evidence>
<feature type="compositionally biased region" description="Pro residues" evidence="1">
    <location>
        <begin position="46"/>
        <end position="56"/>
    </location>
</feature>
<feature type="compositionally biased region" description="Basic residues" evidence="1">
    <location>
        <begin position="433"/>
        <end position="446"/>
    </location>
</feature>
<evidence type="ECO:0000313" key="2">
    <source>
        <dbReference type="EMBL" id="KAJ7192279.1"/>
    </source>
</evidence>
<feature type="compositionally biased region" description="Basic and acidic residues" evidence="1">
    <location>
        <begin position="289"/>
        <end position="305"/>
    </location>
</feature>
<protein>
    <submittedName>
        <fullName evidence="2">Uncharacterized protein</fullName>
    </submittedName>
</protein>
<dbReference type="Proteomes" id="UP001219525">
    <property type="component" value="Unassembled WGS sequence"/>
</dbReference>
<feature type="compositionally biased region" description="Polar residues" evidence="1">
    <location>
        <begin position="203"/>
        <end position="218"/>
    </location>
</feature>
<reference evidence="2" key="1">
    <citation type="submission" date="2023-03" db="EMBL/GenBank/DDBJ databases">
        <title>Massive genome expansion in bonnet fungi (Mycena s.s.) driven by repeated elements and novel gene families across ecological guilds.</title>
        <authorList>
            <consortium name="Lawrence Berkeley National Laboratory"/>
            <person name="Harder C.B."/>
            <person name="Miyauchi S."/>
            <person name="Viragh M."/>
            <person name="Kuo A."/>
            <person name="Thoen E."/>
            <person name="Andreopoulos B."/>
            <person name="Lu D."/>
            <person name="Skrede I."/>
            <person name="Drula E."/>
            <person name="Henrissat B."/>
            <person name="Morin E."/>
            <person name="Kohler A."/>
            <person name="Barry K."/>
            <person name="LaButti K."/>
            <person name="Morin E."/>
            <person name="Salamov A."/>
            <person name="Lipzen A."/>
            <person name="Mereny Z."/>
            <person name="Hegedus B."/>
            <person name="Baldrian P."/>
            <person name="Stursova M."/>
            <person name="Weitz H."/>
            <person name="Taylor A."/>
            <person name="Grigoriev I.V."/>
            <person name="Nagy L.G."/>
            <person name="Martin F."/>
            <person name="Kauserud H."/>
        </authorList>
    </citation>
    <scope>NUCLEOTIDE SEQUENCE</scope>
    <source>
        <strain evidence="2">9144</strain>
    </source>
</reference>
<feature type="region of interest" description="Disordered" evidence="1">
    <location>
        <begin position="203"/>
        <end position="461"/>
    </location>
</feature>
<sequence length="461" mass="50577">MSKRILRSTNKSDQADVPLTQEEVPMDLRTTDNPAADDSAQVGDPVAPPLHDPGPRSPSAAIELDVGNVSEADDLEEYAGPQPTHLVDTAVKVIKATLDLPTFKPYAAIVVQDLNLVSRRHVALEFGATAFAKPFLRDPKPVSRKLRVGTFRNELANLHSVITSVEVAQLVDEGGHVYRLQKGPYWTLWKQLDELRKRISAPPQKTNVTPVRSPSFNQPIRPLREPTAPPIQPHSVREELDSGTEREPATRKNLRKPWVEEVSDEDDGPFERASAPPEAFGKSATPPSKFHDAFSRIKFESDLKSGSRFRSKRAREYLAEVARADGQRRDLPPHLSNLGFAIPNHSSRPSESNHLKQSRPTQKSTNPGAPDSDGDPSDSGDDDGRKKGWKERKFKSDSKGSGRPPKGPGRIGGDPDEDPSSSDEDDDQGPRRGIPRASRKPSKKSTKAHDENSTGATSTCG</sequence>
<keyword evidence="3" id="KW-1185">Reference proteome</keyword>
<dbReference type="AlphaFoldDB" id="A0AAD6UUA7"/>
<evidence type="ECO:0000313" key="3">
    <source>
        <dbReference type="Proteomes" id="UP001219525"/>
    </source>
</evidence>
<organism evidence="2 3">
    <name type="scientific">Mycena pura</name>
    <dbReference type="NCBI Taxonomy" id="153505"/>
    <lineage>
        <taxon>Eukaryota</taxon>
        <taxon>Fungi</taxon>
        <taxon>Dikarya</taxon>
        <taxon>Basidiomycota</taxon>
        <taxon>Agaricomycotina</taxon>
        <taxon>Agaricomycetes</taxon>
        <taxon>Agaricomycetidae</taxon>
        <taxon>Agaricales</taxon>
        <taxon>Marasmiineae</taxon>
        <taxon>Mycenaceae</taxon>
        <taxon>Mycena</taxon>
    </lineage>
</organism>
<feature type="compositionally biased region" description="Acidic residues" evidence="1">
    <location>
        <begin position="414"/>
        <end position="427"/>
    </location>
</feature>
<gene>
    <name evidence="2" type="ORF">GGX14DRAFT_406535</name>
</gene>
<accession>A0AAD6UUA7</accession>
<proteinExistence type="predicted"/>
<feature type="region of interest" description="Disordered" evidence="1">
    <location>
        <begin position="1"/>
        <end position="61"/>
    </location>
</feature>